<proteinExistence type="predicted"/>
<evidence type="ECO:0000259" key="1">
    <source>
        <dbReference type="Pfam" id="PF00535"/>
    </source>
</evidence>
<feature type="domain" description="Glycosyltransferase 2-like" evidence="1">
    <location>
        <begin position="10"/>
        <end position="137"/>
    </location>
</feature>
<name>A0A553FXE6_9CORY</name>
<gene>
    <name evidence="2" type="ORF">FNY97_06505</name>
</gene>
<dbReference type="Gene3D" id="3.90.550.10">
    <property type="entry name" value="Spore Coat Polysaccharide Biosynthesis Protein SpsA, Chain A"/>
    <property type="match status" value="1"/>
</dbReference>
<evidence type="ECO:0000313" key="3">
    <source>
        <dbReference type="Proteomes" id="UP000320443"/>
    </source>
</evidence>
<dbReference type="Pfam" id="PF00535">
    <property type="entry name" value="Glycos_transf_2"/>
    <property type="match status" value="1"/>
</dbReference>
<keyword evidence="3" id="KW-1185">Reference proteome</keyword>
<dbReference type="SUPFAM" id="SSF53448">
    <property type="entry name" value="Nucleotide-diphospho-sugar transferases"/>
    <property type="match status" value="1"/>
</dbReference>
<accession>A0A553FXE6</accession>
<sequence length="301" mass="32573">MNNLLPGISVVIPSFVADAAEMTGDIAATNLGSALSSLAEQSLRKDLIEVLIILNGKGAAAASGEAMQIALHDSLASRFPELSIRVMRSLAPGAGRARNLGISSASRRFITFLDDDDTLQPRYLETGLENADDGAITLLPIVNTTDGASTKDNFLNARITTLHGTAVPVATAPWALGFNASKIIPTALAQRYRYDESLRSGEDVAYFANFLRTPGLLLHTPKAGEETAYVRSIRPDSVSRQRESFDFNVVQRLECIAKLRDIEEADTKPRALEKLEQAQFGFVENYLTAHPSECNAQLTPP</sequence>
<evidence type="ECO:0000313" key="2">
    <source>
        <dbReference type="EMBL" id="TRX61928.1"/>
    </source>
</evidence>
<dbReference type="EMBL" id="VKDK01000008">
    <property type="protein sequence ID" value="TRX61928.1"/>
    <property type="molecule type" value="Genomic_DNA"/>
</dbReference>
<dbReference type="Proteomes" id="UP000320443">
    <property type="component" value="Unassembled WGS sequence"/>
</dbReference>
<protein>
    <submittedName>
        <fullName evidence="2">Glycosyltransferase family 2 protein</fullName>
    </submittedName>
</protein>
<dbReference type="InterPro" id="IPR029044">
    <property type="entry name" value="Nucleotide-diphossugar_trans"/>
</dbReference>
<dbReference type="CDD" id="cd00761">
    <property type="entry name" value="Glyco_tranf_GTA_type"/>
    <property type="match status" value="1"/>
</dbReference>
<dbReference type="InterPro" id="IPR001173">
    <property type="entry name" value="Glyco_trans_2-like"/>
</dbReference>
<reference evidence="2 3" key="1">
    <citation type="submission" date="2019-07" db="EMBL/GenBank/DDBJ databases">
        <title>Draft genome of C. aurimucosum strain 2274.</title>
        <authorList>
            <person name="Pacheco L.G.C."/>
            <person name="Aguiar E.R.G.R."/>
            <person name="Santos C.S."/>
            <person name="Rocha D.J.P.G."/>
            <person name="Sant'Anna L.O."/>
            <person name="Mattos-Guaraldi A.L."/>
            <person name="Santos L.S."/>
        </authorList>
    </citation>
    <scope>NUCLEOTIDE SEQUENCE [LARGE SCALE GENOMIC DNA]</scope>
    <source>
        <strain evidence="2 3">2274</strain>
    </source>
</reference>
<organism evidence="2 3">
    <name type="scientific">Corynebacterium hiratae</name>
    <dbReference type="NCBI Taxonomy" id="3139423"/>
    <lineage>
        <taxon>Bacteria</taxon>
        <taxon>Bacillati</taxon>
        <taxon>Actinomycetota</taxon>
        <taxon>Actinomycetes</taxon>
        <taxon>Mycobacteriales</taxon>
        <taxon>Corynebacteriaceae</taxon>
        <taxon>Corynebacterium</taxon>
    </lineage>
</organism>
<dbReference type="AlphaFoldDB" id="A0A553FXE6"/>
<dbReference type="RefSeq" id="WP_144013439.1">
    <property type="nucleotide sequence ID" value="NZ_VKDK01000008.1"/>
</dbReference>
<comment type="caution">
    <text evidence="2">The sequence shown here is derived from an EMBL/GenBank/DDBJ whole genome shotgun (WGS) entry which is preliminary data.</text>
</comment>